<accession>A0A9N9KCD1</accession>
<keyword evidence="2" id="KW-1185">Reference proteome</keyword>
<dbReference type="AlphaFoldDB" id="A0A9N9KCD1"/>
<comment type="caution">
    <text evidence="1">The sequence shown here is derived from an EMBL/GenBank/DDBJ whole genome shotgun (WGS) entry which is preliminary data.</text>
</comment>
<reference evidence="1" key="1">
    <citation type="submission" date="2021-06" db="EMBL/GenBank/DDBJ databases">
        <authorList>
            <person name="Kallberg Y."/>
            <person name="Tangrot J."/>
            <person name="Rosling A."/>
        </authorList>
    </citation>
    <scope>NUCLEOTIDE SEQUENCE</scope>
    <source>
        <strain evidence="1">MA453B</strain>
    </source>
</reference>
<gene>
    <name evidence="1" type="ORF">DERYTH_LOCUS26727</name>
</gene>
<evidence type="ECO:0000313" key="1">
    <source>
        <dbReference type="EMBL" id="CAG8819070.1"/>
    </source>
</evidence>
<dbReference type="OrthoDB" id="2423392at2759"/>
<dbReference type="EMBL" id="CAJVPY010057405">
    <property type="protein sequence ID" value="CAG8819070.1"/>
    <property type="molecule type" value="Genomic_DNA"/>
</dbReference>
<dbReference type="Proteomes" id="UP000789405">
    <property type="component" value="Unassembled WGS sequence"/>
</dbReference>
<proteinExistence type="predicted"/>
<name>A0A9N9KCD1_9GLOM</name>
<sequence>IIYNNVTTEISMIIHGDRNQDIRYYNAPTASDVAAIMVGDRHE</sequence>
<protein>
    <submittedName>
        <fullName evidence="1">12320_t:CDS:1</fullName>
    </submittedName>
</protein>
<feature type="non-terminal residue" evidence="1">
    <location>
        <position position="43"/>
    </location>
</feature>
<organism evidence="1 2">
    <name type="scientific">Dentiscutata erythropus</name>
    <dbReference type="NCBI Taxonomy" id="1348616"/>
    <lineage>
        <taxon>Eukaryota</taxon>
        <taxon>Fungi</taxon>
        <taxon>Fungi incertae sedis</taxon>
        <taxon>Mucoromycota</taxon>
        <taxon>Glomeromycotina</taxon>
        <taxon>Glomeromycetes</taxon>
        <taxon>Diversisporales</taxon>
        <taxon>Gigasporaceae</taxon>
        <taxon>Dentiscutata</taxon>
    </lineage>
</organism>
<evidence type="ECO:0000313" key="2">
    <source>
        <dbReference type="Proteomes" id="UP000789405"/>
    </source>
</evidence>
<feature type="non-terminal residue" evidence="1">
    <location>
        <position position="1"/>
    </location>
</feature>